<evidence type="ECO:0000256" key="5">
    <source>
        <dbReference type="HAMAP-Rule" id="MF_01080"/>
    </source>
</evidence>
<dbReference type="Pfam" id="PF16198">
    <property type="entry name" value="TruB_C_2"/>
    <property type="match status" value="1"/>
</dbReference>
<protein>
    <recommendedName>
        <fullName evidence="5">tRNA pseudouridine synthase B</fullName>
        <ecNumber evidence="5">5.4.99.25</ecNumber>
    </recommendedName>
    <alternativeName>
        <fullName evidence="5">tRNA pseudouridine(55) synthase</fullName>
        <shortName evidence="5">Psi55 synthase</shortName>
    </alternativeName>
    <alternativeName>
        <fullName evidence="5">tRNA pseudouridylate synthase</fullName>
    </alternativeName>
    <alternativeName>
        <fullName evidence="5">tRNA-uridine isomerase</fullName>
    </alternativeName>
</protein>
<dbReference type="Pfam" id="PF01509">
    <property type="entry name" value="TruB_N"/>
    <property type="match status" value="1"/>
</dbReference>
<dbReference type="HAMAP" id="MF_01080">
    <property type="entry name" value="TruB_bact"/>
    <property type="match status" value="1"/>
</dbReference>
<dbReference type="CDD" id="cd02573">
    <property type="entry name" value="PseudoU_synth_EcTruB"/>
    <property type="match status" value="1"/>
</dbReference>
<comment type="similarity">
    <text evidence="2 5">Belongs to the pseudouridine synthase TruB family. Type 1 subfamily.</text>
</comment>
<gene>
    <name evidence="5 8" type="primary">truB</name>
    <name evidence="8" type="ORF">ACFOEX_03260</name>
</gene>
<name>A0ABV7LBX4_9HYPH</name>
<dbReference type="RefSeq" id="WP_376831852.1">
    <property type="nucleotide sequence ID" value="NZ_JBHLWR010000006.1"/>
</dbReference>
<keyword evidence="9" id="KW-1185">Reference proteome</keyword>
<dbReference type="EC" id="5.4.99.25" evidence="5"/>
<dbReference type="InterPro" id="IPR020103">
    <property type="entry name" value="PsdUridine_synth_cat_dom_sf"/>
</dbReference>
<evidence type="ECO:0000313" key="8">
    <source>
        <dbReference type="EMBL" id="MFC3265382.1"/>
    </source>
</evidence>
<keyword evidence="3 5" id="KW-0819">tRNA processing</keyword>
<dbReference type="PANTHER" id="PTHR13767:SF2">
    <property type="entry name" value="PSEUDOURIDYLATE SYNTHASE TRUB1"/>
    <property type="match status" value="1"/>
</dbReference>
<evidence type="ECO:0000256" key="2">
    <source>
        <dbReference type="ARBA" id="ARBA00005642"/>
    </source>
</evidence>
<dbReference type="InterPro" id="IPR002501">
    <property type="entry name" value="PsdUridine_synth_N"/>
</dbReference>
<dbReference type="NCBIfam" id="TIGR00431">
    <property type="entry name" value="TruB"/>
    <property type="match status" value="1"/>
</dbReference>
<comment type="catalytic activity">
    <reaction evidence="1 5">
        <text>uridine(55) in tRNA = pseudouridine(55) in tRNA</text>
        <dbReference type="Rhea" id="RHEA:42532"/>
        <dbReference type="Rhea" id="RHEA-COMP:10101"/>
        <dbReference type="Rhea" id="RHEA-COMP:10102"/>
        <dbReference type="ChEBI" id="CHEBI:65314"/>
        <dbReference type="ChEBI" id="CHEBI:65315"/>
        <dbReference type="EC" id="5.4.99.25"/>
    </reaction>
</comment>
<organism evidence="8 9">
    <name type="scientific">Camelimonas abortus</name>
    <dbReference type="NCBI Taxonomy" id="1017184"/>
    <lineage>
        <taxon>Bacteria</taxon>
        <taxon>Pseudomonadati</taxon>
        <taxon>Pseudomonadota</taxon>
        <taxon>Alphaproteobacteria</taxon>
        <taxon>Hyphomicrobiales</taxon>
        <taxon>Chelatococcaceae</taxon>
        <taxon>Camelimonas</taxon>
    </lineage>
</organism>
<dbReference type="SUPFAM" id="SSF55120">
    <property type="entry name" value="Pseudouridine synthase"/>
    <property type="match status" value="1"/>
</dbReference>
<feature type="domain" description="Pseudouridine synthase II N-terminal" evidence="6">
    <location>
        <begin position="44"/>
        <end position="191"/>
    </location>
</feature>
<evidence type="ECO:0000313" key="9">
    <source>
        <dbReference type="Proteomes" id="UP001595536"/>
    </source>
</evidence>
<dbReference type="PANTHER" id="PTHR13767">
    <property type="entry name" value="TRNA-PSEUDOURIDINE SYNTHASE"/>
    <property type="match status" value="1"/>
</dbReference>
<dbReference type="Proteomes" id="UP001595536">
    <property type="component" value="Unassembled WGS sequence"/>
</dbReference>
<feature type="active site" description="Nucleophile" evidence="5">
    <location>
        <position position="59"/>
    </location>
</feature>
<evidence type="ECO:0000256" key="4">
    <source>
        <dbReference type="ARBA" id="ARBA00023235"/>
    </source>
</evidence>
<feature type="domain" description="tRNA pseudouridylate synthase B C-terminal" evidence="7">
    <location>
        <begin position="192"/>
        <end position="253"/>
    </location>
</feature>
<comment type="caution">
    <text evidence="8">The sequence shown here is derived from an EMBL/GenBank/DDBJ whole genome shotgun (WGS) entry which is preliminary data.</text>
</comment>
<dbReference type="InterPro" id="IPR032819">
    <property type="entry name" value="TruB_C"/>
</dbReference>
<evidence type="ECO:0000256" key="1">
    <source>
        <dbReference type="ARBA" id="ARBA00000385"/>
    </source>
</evidence>
<dbReference type="GO" id="GO:0160148">
    <property type="term" value="F:tRNA pseudouridine(55) synthase activity"/>
    <property type="evidence" value="ECO:0007669"/>
    <property type="project" value="UniProtKB-EC"/>
</dbReference>
<sequence>MTEEPESRIVASVAPRPRKRDVNGWVILDKPVGMTSTHAVAVVKRLFRARKAGHAGTLDPLASGVLPIALGEATKTVPYVMDGRKAYAFTVKWGEETNTDDGEGHVTASSPARPGDDEIVALLPRFTGSILQVPPKFSAIKIDGERAYDRARDGEDVELQPRVVTIDELRLVRTTEDHALFEAECGKGTYVRAIARDLGRDLGCYGHVAALRRTMVGPFGLEHAVTLQQLEEAAAAAADGLPDAALQPVASALRELPAIAVNRSDAARLARGQSVLLRGHDIPPAGETVAVFCTGRLVALADVEAGELHPRRIFNPGQGR</sequence>
<accession>A0ABV7LBX4</accession>
<dbReference type="Gene3D" id="3.30.2350.10">
    <property type="entry name" value="Pseudouridine synthase"/>
    <property type="match status" value="1"/>
</dbReference>
<evidence type="ECO:0000259" key="6">
    <source>
        <dbReference type="Pfam" id="PF01509"/>
    </source>
</evidence>
<keyword evidence="4 5" id="KW-0413">Isomerase</keyword>
<evidence type="ECO:0000256" key="3">
    <source>
        <dbReference type="ARBA" id="ARBA00022694"/>
    </source>
</evidence>
<dbReference type="EMBL" id="JBHRUV010000017">
    <property type="protein sequence ID" value="MFC3265382.1"/>
    <property type="molecule type" value="Genomic_DNA"/>
</dbReference>
<reference evidence="9" key="1">
    <citation type="journal article" date="2019" name="Int. J. Syst. Evol. Microbiol.">
        <title>The Global Catalogue of Microorganisms (GCM) 10K type strain sequencing project: providing services to taxonomists for standard genome sequencing and annotation.</title>
        <authorList>
            <consortium name="The Broad Institute Genomics Platform"/>
            <consortium name="The Broad Institute Genome Sequencing Center for Infectious Disease"/>
            <person name="Wu L."/>
            <person name="Ma J."/>
        </authorList>
    </citation>
    <scope>NUCLEOTIDE SEQUENCE [LARGE SCALE GENOMIC DNA]</scope>
    <source>
        <strain evidence="9">CCM 7941</strain>
    </source>
</reference>
<evidence type="ECO:0000259" key="7">
    <source>
        <dbReference type="Pfam" id="PF16198"/>
    </source>
</evidence>
<proteinExistence type="inferred from homology"/>
<comment type="function">
    <text evidence="5">Responsible for synthesis of pseudouridine from uracil-55 in the psi GC loop of transfer RNAs.</text>
</comment>
<dbReference type="InterPro" id="IPR014780">
    <property type="entry name" value="tRNA_psdUridine_synth_TruB"/>
</dbReference>